<dbReference type="Pfam" id="PF00400">
    <property type="entry name" value="WD40"/>
    <property type="match status" value="4"/>
</dbReference>
<proteinExistence type="inferred from homology"/>
<dbReference type="PANTHER" id="PTHR22852:SF0">
    <property type="entry name" value="DENTICLELESS PROTEIN HOMOLOG"/>
    <property type="match status" value="1"/>
</dbReference>
<dbReference type="PANTHER" id="PTHR22852">
    <property type="entry name" value="LETHAL 2 DENTICLELESS PROTEIN RETINOIC ACID-REGULATED NUCLEAR MATRIX-ASSOCIATED PROTEIN"/>
    <property type="match status" value="1"/>
</dbReference>
<dbReference type="Gene3D" id="2.130.10.10">
    <property type="entry name" value="YVTN repeat-like/Quinoprotein amine dehydrogenase"/>
    <property type="match status" value="2"/>
</dbReference>
<dbReference type="GO" id="GO:0005634">
    <property type="term" value="C:nucleus"/>
    <property type="evidence" value="ECO:0007669"/>
    <property type="project" value="TreeGrafter"/>
</dbReference>
<dbReference type="InterPro" id="IPR036322">
    <property type="entry name" value="WD40_repeat_dom_sf"/>
</dbReference>
<name>A0A167QT48_PHYB8</name>
<dbReference type="InterPro" id="IPR015943">
    <property type="entry name" value="WD40/YVTN_repeat-like_dom_sf"/>
</dbReference>
<dbReference type="RefSeq" id="XP_018298270.1">
    <property type="nucleotide sequence ID" value="XM_018440463.1"/>
</dbReference>
<comment type="pathway">
    <text evidence="1">Protein modification; protein ubiquitination.</text>
</comment>
<dbReference type="AlphaFoldDB" id="A0A167QT48"/>
<dbReference type="PROSITE" id="PS50294">
    <property type="entry name" value="WD_REPEATS_REGION"/>
    <property type="match status" value="3"/>
</dbReference>
<dbReference type="Proteomes" id="UP000077315">
    <property type="component" value="Unassembled WGS sequence"/>
</dbReference>
<dbReference type="FunCoup" id="A0A167QT48">
    <property type="interactions" value="255"/>
</dbReference>
<feature type="repeat" description="WD" evidence="6">
    <location>
        <begin position="356"/>
        <end position="389"/>
    </location>
</feature>
<sequence length="398" mass="45177">MGSVYRGLTLRSTRDPLYLQRTQAISSRSLLRQITNCDNQTYNFYYTDARPCIPYACDYAHSAFGGQLLAVTDEDGRVTLIRTDKSSSVEDLDFHSTFYAHGNTVFDVKWSPNDQLLATASADKLMILWDVETQKRLSCFEGHEMSLKSVNWHPVNPNLLVTASKDGSFNIWDTRFQMKGTLTEEGLDLPMYRPIKSVKNAHSNQPRKQKKQRTLSKRRTPDRPVTSALFVRDGEEQIVSSGSYDGTIKLWDCRAGRDASPLEETTSGGVRGISDMKINSSGTSLFSICMDQSVYMHHLNNLSGLARRYTDPDFRTTSFYIKMSISHDDRFILSGSSTNSIFAWEIDCPKQKAYQFKGHSHEVSSVAWSKTSTKQFASCSDDSSVRLWNETFERINDR</sequence>
<protein>
    <submittedName>
        <fullName evidence="8">Uncharacterized protein</fullName>
    </submittedName>
</protein>
<keyword evidence="3" id="KW-0677">Repeat</keyword>
<dbReference type="PROSITE" id="PS00678">
    <property type="entry name" value="WD_REPEATS_1"/>
    <property type="match status" value="1"/>
</dbReference>
<evidence type="ECO:0000313" key="9">
    <source>
        <dbReference type="Proteomes" id="UP000077315"/>
    </source>
</evidence>
<gene>
    <name evidence="8" type="ORF">PHYBLDRAFT_59257</name>
</gene>
<accession>A0A167QT48</accession>
<dbReference type="GeneID" id="29001369"/>
<organism evidence="8 9">
    <name type="scientific">Phycomyces blakesleeanus (strain ATCC 8743b / DSM 1359 / FGSC 10004 / NBRC 33097 / NRRL 1555)</name>
    <dbReference type="NCBI Taxonomy" id="763407"/>
    <lineage>
        <taxon>Eukaryota</taxon>
        <taxon>Fungi</taxon>
        <taxon>Fungi incertae sedis</taxon>
        <taxon>Mucoromycota</taxon>
        <taxon>Mucoromycotina</taxon>
        <taxon>Mucoromycetes</taxon>
        <taxon>Mucorales</taxon>
        <taxon>Phycomycetaceae</taxon>
        <taxon>Phycomyces</taxon>
    </lineage>
</organism>
<comment type="similarity">
    <text evidence="5">Belongs to the WD repeat cdt2 family.</text>
</comment>
<dbReference type="InterPro" id="IPR001680">
    <property type="entry name" value="WD40_rpt"/>
</dbReference>
<feature type="repeat" description="WD" evidence="6">
    <location>
        <begin position="98"/>
        <end position="139"/>
    </location>
</feature>
<keyword evidence="4" id="KW-0833">Ubl conjugation pathway</keyword>
<feature type="compositionally biased region" description="Basic residues" evidence="7">
    <location>
        <begin position="205"/>
        <end position="220"/>
    </location>
</feature>
<evidence type="ECO:0000256" key="1">
    <source>
        <dbReference type="ARBA" id="ARBA00004906"/>
    </source>
</evidence>
<dbReference type="InterPro" id="IPR051865">
    <property type="entry name" value="WD-repeat_CDT2_adapter"/>
</dbReference>
<dbReference type="STRING" id="763407.A0A167QT48"/>
<dbReference type="OrthoDB" id="2096344at2759"/>
<evidence type="ECO:0000256" key="7">
    <source>
        <dbReference type="SAM" id="MobiDB-lite"/>
    </source>
</evidence>
<feature type="repeat" description="WD" evidence="6">
    <location>
        <begin position="140"/>
        <end position="175"/>
    </location>
</feature>
<keyword evidence="9" id="KW-1185">Reference proteome</keyword>
<dbReference type="EMBL" id="KV440972">
    <property type="protein sequence ID" value="OAD80230.1"/>
    <property type="molecule type" value="Genomic_DNA"/>
</dbReference>
<evidence type="ECO:0000256" key="5">
    <source>
        <dbReference type="ARBA" id="ARBA00038344"/>
    </source>
</evidence>
<dbReference type="InterPro" id="IPR019775">
    <property type="entry name" value="WD40_repeat_CS"/>
</dbReference>
<feature type="region of interest" description="Disordered" evidence="7">
    <location>
        <begin position="197"/>
        <end position="225"/>
    </location>
</feature>
<keyword evidence="2 6" id="KW-0853">WD repeat</keyword>
<evidence type="ECO:0000256" key="4">
    <source>
        <dbReference type="ARBA" id="ARBA00022786"/>
    </source>
</evidence>
<dbReference type="VEuPathDB" id="FungiDB:PHYBLDRAFT_59257"/>
<evidence type="ECO:0000256" key="3">
    <source>
        <dbReference type="ARBA" id="ARBA00022737"/>
    </source>
</evidence>
<dbReference type="SMART" id="SM00320">
    <property type="entry name" value="WD40"/>
    <property type="match status" value="6"/>
</dbReference>
<dbReference type="GO" id="GO:0043161">
    <property type="term" value="P:proteasome-mediated ubiquitin-dependent protein catabolic process"/>
    <property type="evidence" value="ECO:0007669"/>
    <property type="project" value="TreeGrafter"/>
</dbReference>
<dbReference type="GO" id="GO:0030674">
    <property type="term" value="F:protein-macromolecule adaptor activity"/>
    <property type="evidence" value="ECO:0007669"/>
    <property type="project" value="TreeGrafter"/>
</dbReference>
<dbReference type="PROSITE" id="PS50082">
    <property type="entry name" value="WD_REPEATS_2"/>
    <property type="match status" value="4"/>
</dbReference>
<dbReference type="SUPFAM" id="SSF50978">
    <property type="entry name" value="WD40 repeat-like"/>
    <property type="match status" value="1"/>
</dbReference>
<evidence type="ECO:0000256" key="2">
    <source>
        <dbReference type="ARBA" id="ARBA00022574"/>
    </source>
</evidence>
<dbReference type="InParanoid" id="A0A167QT48"/>
<evidence type="ECO:0000256" key="6">
    <source>
        <dbReference type="PROSITE-ProRule" id="PRU00221"/>
    </source>
</evidence>
<feature type="repeat" description="WD" evidence="6">
    <location>
        <begin position="235"/>
        <end position="261"/>
    </location>
</feature>
<dbReference type="PRINTS" id="PR00320">
    <property type="entry name" value="GPROTEINBRPT"/>
</dbReference>
<reference evidence="9" key="1">
    <citation type="submission" date="2015-06" db="EMBL/GenBank/DDBJ databases">
        <title>Expansion of signal transduction pathways in fungi by whole-genome duplication.</title>
        <authorList>
            <consortium name="DOE Joint Genome Institute"/>
            <person name="Corrochano L.M."/>
            <person name="Kuo A."/>
            <person name="Marcet-Houben M."/>
            <person name="Polaino S."/>
            <person name="Salamov A."/>
            <person name="Villalobos J.M."/>
            <person name="Alvarez M.I."/>
            <person name="Avalos J."/>
            <person name="Benito E.P."/>
            <person name="Benoit I."/>
            <person name="Burger G."/>
            <person name="Camino L.P."/>
            <person name="Canovas D."/>
            <person name="Cerda-Olmedo E."/>
            <person name="Cheng J.-F."/>
            <person name="Dominguez A."/>
            <person name="Elias M."/>
            <person name="Eslava A.P."/>
            <person name="Glaser F."/>
            <person name="Grimwood J."/>
            <person name="Gutierrez G."/>
            <person name="Heitman J."/>
            <person name="Henrissat B."/>
            <person name="Iturriaga E.A."/>
            <person name="Lang B.F."/>
            <person name="Lavin J.L."/>
            <person name="Lee S."/>
            <person name="Li W."/>
            <person name="Lindquist E."/>
            <person name="Lopez-Garcia S."/>
            <person name="Luque E.M."/>
            <person name="Marcos A.T."/>
            <person name="Martin J."/>
            <person name="McCluskey K."/>
            <person name="Medina H.R."/>
            <person name="Miralles-Duran A."/>
            <person name="Miyazaki A."/>
            <person name="Munoz-Torres E."/>
            <person name="Oguiza J.A."/>
            <person name="Ohm R."/>
            <person name="Olmedo M."/>
            <person name="Orejas M."/>
            <person name="Ortiz-Castellanos L."/>
            <person name="Pisabarro A.G."/>
            <person name="Rodriguez-Romero J."/>
            <person name="Ruiz-Herrera J."/>
            <person name="Ruiz-Vazquez R."/>
            <person name="Sanz C."/>
            <person name="Schackwitz W."/>
            <person name="Schmutz J."/>
            <person name="Shahriari M."/>
            <person name="Shelest E."/>
            <person name="Silva-Franco F."/>
            <person name="Soanes D."/>
            <person name="Syed K."/>
            <person name="Tagua V.G."/>
            <person name="Talbot N.J."/>
            <person name="Thon M."/>
            <person name="De vries R.P."/>
            <person name="Wiebenga A."/>
            <person name="Yadav J.S."/>
            <person name="Braun E.L."/>
            <person name="Baker S."/>
            <person name="Garre V."/>
            <person name="Horwitz B."/>
            <person name="Torres-Martinez S."/>
            <person name="Idnurm A."/>
            <person name="Herrera-Estrella A."/>
            <person name="Gabaldon T."/>
            <person name="Grigoriev I.V."/>
        </authorList>
    </citation>
    <scope>NUCLEOTIDE SEQUENCE [LARGE SCALE GENOMIC DNA]</scope>
    <source>
        <strain evidence="9">NRRL 1555(-)</strain>
    </source>
</reference>
<evidence type="ECO:0000313" key="8">
    <source>
        <dbReference type="EMBL" id="OAD80230.1"/>
    </source>
</evidence>
<dbReference type="InterPro" id="IPR020472">
    <property type="entry name" value="WD40_PAC1"/>
</dbReference>